<dbReference type="OrthoDB" id="2161379at2759"/>
<organism evidence="2 3">
    <name type="scientific">Pseudoloma neurophilia</name>
    <dbReference type="NCBI Taxonomy" id="146866"/>
    <lineage>
        <taxon>Eukaryota</taxon>
        <taxon>Fungi</taxon>
        <taxon>Fungi incertae sedis</taxon>
        <taxon>Microsporidia</taxon>
        <taxon>Pseudoloma</taxon>
    </lineage>
</organism>
<dbReference type="EMBL" id="LGUB01000251">
    <property type="protein sequence ID" value="KRH93683.1"/>
    <property type="molecule type" value="Genomic_DNA"/>
</dbReference>
<feature type="compositionally biased region" description="Polar residues" evidence="1">
    <location>
        <begin position="41"/>
        <end position="52"/>
    </location>
</feature>
<dbReference type="VEuPathDB" id="MicrosporidiaDB:M153_666000545"/>
<feature type="compositionally biased region" description="Polar residues" evidence="1">
    <location>
        <begin position="15"/>
        <end position="24"/>
    </location>
</feature>
<name>A0A0R0LWE3_9MICR</name>
<feature type="compositionally biased region" description="Basic and acidic residues" evidence="1">
    <location>
        <begin position="1"/>
        <end position="13"/>
    </location>
</feature>
<feature type="non-terminal residue" evidence="2">
    <location>
        <position position="182"/>
    </location>
</feature>
<dbReference type="Proteomes" id="UP000051530">
    <property type="component" value="Unassembled WGS sequence"/>
</dbReference>
<dbReference type="AlphaFoldDB" id="A0A0R0LWE3"/>
<comment type="caution">
    <text evidence="2">The sequence shown here is derived from an EMBL/GenBank/DDBJ whole genome shotgun (WGS) entry which is preliminary data.</text>
</comment>
<evidence type="ECO:0000256" key="1">
    <source>
        <dbReference type="SAM" id="MobiDB-lite"/>
    </source>
</evidence>
<protein>
    <submittedName>
        <fullName evidence="2">Ribosome Assembly protein</fullName>
    </submittedName>
</protein>
<evidence type="ECO:0000313" key="3">
    <source>
        <dbReference type="Proteomes" id="UP000051530"/>
    </source>
</evidence>
<gene>
    <name evidence="2" type="ORF">M153_666000545</name>
</gene>
<reference evidence="2 3" key="1">
    <citation type="submission" date="2015-07" db="EMBL/GenBank/DDBJ databases">
        <title>The genome of Pseudoloma neurophilia, a relevant intracellular parasite of the zebrafish.</title>
        <authorList>
            <person name="Ndikumana S."/>
            <person name="Pelin A."/>
            <person name="Sanders J."/>
            <person name="Corradi N."/>
        </authorList>
    </citation>
    <scope>NUCLEOTIDE SEQUENCE [LARGE SCALE GENOMIC DNA]</scope>
    <source>
        <strain evidence="2 3">MK1</strain>
    </source>
</reference>
<feature type="region of interest" description="Disordered" evidence="1">
    <location>
        <begin position="1"/>
        <end position="52"/>
    </location>
</feature>
<keyword evidence="3" id="KW-1185">Reference proteome</keyword>
<accession>A0A0R0LWE3</accession>
<evidence type="ECO:0000313" key="2">
    <source>
        <dbReference type="EMBL" id="KRH93683.1"/>
    </source>
</evidence>
<sequence>MPENKLKQEEKINTKKQNFTNVSDNSNKRLRKKNSKSKNNEQPGNIELNNENVPNYGLNEQLEHIPEAYDYLEYINVEYPSQTICEINGNNLLFSQCNGSNSSLILANFKDLNANAQFTYDKMTVDSEINRIRRNNSVIVANSDHKGYIFNSEFNLRCEIHKSLSYGLDVTQEKAYFGTQAG</sequence>
<proteinExistence type="predicted"/>